<dbReference type="InterPro" id="IPR002192">
    <property type="entry name" value="PPDK_AMP/ATP-bd"/>
</dbReference>
<dbReference type="PANTHER" id="PTHR22931">
    <property type="entry name" value="PHOSPHOENOLPYRUVATE DIKINASE-RELATED"/>
    <property type="match status" value="1"/>
</dbReference>
<keyword evidence="3" id="KW-0418">Kinase</keyword>
<keyword evidence="3" id="KW-0808">Transferase</keyword>
<dbReference type="InterPro" id="IPR010121">
    <property type="entry name" value="Pyruvate_phosphate_dikinase"/>
</dbReference>
<proteinExistence type="inferred from homology"/>
<name>A0A061R753_9CHLO</name>
<dbReference type="AlphaFoldDB" id="A0A061R753"/>
<protein>
    <submittedName>
        <fullName evidence="3">Pyruvate phosphate dikinase</fullName>
    </submittedName>
</protein>
<dbReference type="InterPro" id="IPR013815">
    <property type="entry name" value="ATP_grasp_subdomain_1"/>
</dbReference>
<comment type="similarity">
    <text evidence="1">Belongs to the PEP-utilizing enzyme family.</text>
</comment>
<gene>
    <name evidence="3" type="ORF">TSPGSL018_13494</name>
</gene>
<organism evidence="3">
    <name type="scientific">Tetraselmis sp. GSL018</name>
    <dbReference type="NCBI Taxonomy" id="582737"/>
    <lineage>
        <taxon>Eukaryota</taxon>
        <taxon>Viridiplantae</taxon>
        <taxon>Chlorophyta</taxon>
        <taxon>core chlorophytes</taxon>
        <taxon>Chlorodendrophyceae</taxon>
        <taxon>Chlorodendrales</taxon>
        <taxon>Chlorodendraceae</taxon>
        <taxon>Tetraselmis</taxon>
    </lineage>
</organism>
<dbReference type="EMBL" id="GBEZ01020135">
    <property type="protein sequence ID" value="JAC66505.1"/>
    <property type="molecule type" value="Transcribed_RNA"/>
</dbReference>
<dbReference type="GO" id="GO:0016301">
    <property type="term" value="F:kinase activity"/>
    <property type="evidence" value="ECO:0007669"/>
    <property type="project" value="UniProtKB-KW"/>
</dbReference>
<evidence type="ECO:0000259" key="2">
    <source>
        <dbReference type="Pfam" id="PF01326"/>
    </source>
</evidence>
<reference evidence="3" key="1">
    <citation type="submission" date="2014-05" db="EMBL/GenBank/DDBJ databases">
        <title>The transcriptome of the halophilic microalga Tetraselmis sp. GSL018 isolated from the Great Salt Lake, Utah.</title>
        <authorList>
            <person name="Jinkerson R.E."/>
            <person name="D'Adamo S."/>
            <person name="Posewitz M.C."/>
        </authorList>
    </citation>
    <scope>NUCLEOTIDE SEQUENCE</scope>
    <source>
        <strain evidence="3">GSL018</strain>
    </source>
</reference>
<feature type="non-terminal residue" evidence="3">
    <location>
        <position position="102"/>
    </location>
</feature>
<dbReference type="GO" id="GO:0005524">
    <property type="term" value="F:ATP binding"/>
    <property type="evidence" value="ECO:0007669"/>
    <property type="project" value="InterPro"/>
</dbReference>
<sequence>MTDLKAAPTKNVYIFRKGRSDGTIKQKELLGGKGAGLCEMARIGVNIPPGMTITTEVCQAFYREGKKLPHSVWNEVLENLHEIEAEYGSKFADPSNPLLFSV</sequence>
<evidence type="ECO:0000313" key="3">
    <source>
        <dbReference type="EMBL" id="JAC66505.1"/>
    </source>
</evidence>
<evidence type="ECO:0000256" key="1">
    <source>
        <dbReference type="ARBA" id="ARBA00007837"/>
    </source>
</evidence>
<dbReference type="Gene3D" id="3.30.1490.20">
    <property type="entry name" value="ATP-grasp fold, A domain"/>
    <property type="match status" value="1"/>
</dbReference>
<keyword evidence="3" id="KW-0670">Pyruvate</keyword>
<dbReference type="SUPFAM" id="SSF56059">
    <property type="entry name" value="Glutathione synthetase ATP-binding domain-like"/>
    <property type="match status" value="1"/>
</dbReference>
<dbReference type="Pfam" id="PF01326">
    <property type="entry name" value="PPDK_N"/>
    <property type="match status" value="1"/>
</dbReference>
<dbReference type="GO" id="GO:0050242">
    <property type="term" value="F:pyruvate, phosphate dikinase activity"/>
    <property type="evidence" value="ECO:0007669"/>
    <property type="project" value="InterPro"/>
</dbReference>
<dbReference type="PANTHER" id="PTHR22931:SF9">
    <property type="entry name" value="PYRUVATE, PHOSPHATE DIKINASE 1, CHLOROPLASTIC"/>
    <property type="match status" value="1"/>
</dbReference>
<feature type="domain" description="Pyruvate phosphate dikinase AMP/ATP-binding" evidence="2">
    <location>
        <begin position="28"/>
        <end position="84"/>
    </location>
</feature>
<accession>A0A061R753</accession>